<protein>
    <submittedName>
        <fullName evidence="1">Uncharacterized protein</fullName>
    </submittedName>
</protein>
<keyword evidence="2" id="KW-1185">Reference proteome</keyword>
<name>A0A6N7ELB1_9MICO</name>
<accession>A0A6N7ELB1</accession>
<organism evidence="1 2">
    <name type="scientific">Georgenia subflava</name>
    <dbReference type="NCBI Taxonomy" id="1622177"/>
    <lineage>
        <taxon>Bacteria</taxon>
        <taxon>Bacillati</taxon>
        <taxon>Actinomycetota</taxon>
        <taxon>Actinomycetes</taxon>
        <taxon>Micrococcales</taxon>
        <taxon>Bogoriellaceae</taxon>
        <taxon>Georgenia</taxon>
    </lineage>
</organism>
<gene>
    <name evidence="1" type="ORF">GB881_12640</name>
</gene>
<evidence type="ECO:0000313" key="1">
    <source>
        <dbReference type="EMBL" id="MPV37878.1"/>
    </source>
</evidence>
<comment type="caution">
    <text evidence="1">The sequence shown here is derived from an EMBL/GenBank/DDBJ whole genome shotgun (WGS) entry which is preliminary data.</text>
</comment>
<evidence type="ECO:0000313" key="2">
    <source>
        <dbReference type="Proteomes" id="UP000437709"/>
    </source>
</evidence>
<dbReference type="Proteomes" id="UP000437709">
    <property type="component" value="Unassembled WGS sequence"/>
</dbReference>
<sequence length="106" mass="10968">MSLGVAVALVLTDCSQPATEENPPAPVTTDPATSFGHVHGLGMNPSDGAVYVATHQGLYTADDEAGARLVGTSRTDLMGASRSSTTTRSWPAAIQRQTILGRATWA</sequence>
<dbReference type="AlphaFoldDB" id="A0A6N7ELB1"/>
<reference evidence="1 2" key="1">
    <citation type="submission" date="2019-10" db="EMBL/GenBank/DDBJ databases">
        <title>Georgenia wutianyii sp. nov. and Georgenia yuyongxinii sp. nov. isolated from plateau pika (Ochotona curzoniae) in the Qinghai-Tibet plateau of China.</title>
        <authorList>
            <person name="Tian Z."/>
        </authorList>
    </citation>
    <scope>NUCLEOTIDE SEQUENCE [LARGE SCALE GENOMIC DNA]</scope>
    <source>
        <strain evidence="1 2">JCM 19765</strain>
    </source>
</reference>
<dbReference type="RefSeq" id="WP_152193196.1">
    <property type="nucleotide sequence ID" value="NZ_VUKD01000001.1"/>
</dbReference>
<dbReference type="EMBL" id="WHPC01000053">
    <property type="protein sequence ID" value="MPV37878.1"/>
    <property type="molecule type" value="Genomic_DNA"/>
</dbReference>
<dbReference type="OrthoDB" id="9764804at2"/>
<proteinExistence type="predicted"/>